<name>A0AAU8KY07_9CAUD</name>
<proteinExistence type="predicted"/>
<organism evidence="1">
    <name type="scientific">Pantoea phage Survivor</name>
    <dbReference type="NCBI Taxonomy" id="3232176"/>
    <lineage>
        <taxon>Viruses</taxon>
        <taxon>Duplodnaviria</taxon>
        <taxon>Heunggongvirae</taxon>
        <taxon>Uroviricota</taxon>
        <taxon>Caudoviricetes</taxon>
    </lineage>
</organism>
<protein>
    <submittedName>
        <fullName evidence="1">Uncharacterized protein</fullName>
    </submittedName>
</protein>
<reference evidence="1" key="1">
    <citation type="submission" date="2024-06" db="EMBL/GenBank/DDBJ databases">
        <authorList>
            <person name="Gannavaram S."/>
            <person name="Nemani S."/>
            <person name="Datta M."/>
            <person name="Picchiottino A."/>
            <person name="Mereddy A."/>
            <person name="Gannavaram N."/>
            <person name="Honeycutt C."/>
            <person name="Tran D."/>
            <person name="Choi K."/>
            <person name="Srinivasan K."/>
            <person name="Johnson A."/>
        </authorList>
    </citation>
    <scope>NUCLEOTIDE SEQUENCE</scope>
</reference>
<evidence type="ECO:0000313" key="1">
    <source>
        <dbReference type="EMBL" id="XCN28149.1"/>
    </source>
</evidence>
<accession>A0AAU8KY07</accession>
<sequence>MIVTKECLRQLAESVRNEIALTILEGKLLNDSIEVEFDEEITIGFNYDVDNSKNRALVKVSHKGVDIGTVQIKDLDTFKESIRKIKGAIQWGIETEDYLIRQLSRYLINRFMTTDPAMIDVKDRLMKSSDTVRWSVGKLNFSACSSQVWTSIRCKAEGGGVLYENIKTNVIGVTTAQGYQGLSVANLIAESQRVLAAAITCEAVSFPVEV</sequence>
<dbReference type="EMBL" id="PP885733">
    <property type="protein sequence ID" value="XCN28149.1"/>
    <property type="molecule type" value="Genomic_DNA"/>
</dbReference>